<feature type="domain" description="NADH:quinone oxidoreductase/Mrp antiporter transmembrane" evidence="19">
    <location>
        <begin position="11"/>
        <end position="270"/>
    </location>
</feature>
<geneLocation type="mitochondrion" evidence="20"/>
<keyword evidence="12 18" id="KW-1133">Transmembrane helix</keyword>
<feature type="transmembrane region" description="Helical" evidence="18">
    <location>
        <begin position="45"/>
        <end position="67"/>
    </location>
</feature>
<organism evidence="20">
    <name type="scientific">Stylosomus ilicicola</name>
    <dbReference type="NCBI Taxonomy" id="1425628"/>
    <lineage>
        <taxon>Eukaryota</taxon>
        <taxon>Metazoa</taxon>
        <taxon>Ecdysozoa</taxon>
        <taxon>Arthropoda</taxon>
        <taxon>Hexapoda</taxon>
        <taxon>Insecta</taxon>
        <taxon>Pterygota</taxon>
        <taxon>Neoptera</taxon>
        <taxon>Endopterygota</taxon>
        <taxon>Coleoptera</taxon>
        <taxon>Polyphaga</taxon>
        <taxon>Cucujiformia</taxon>
        <taxon>Chrysomeloidea</taxon>
        <taxon>Chrysomelidae</taxon>
        <taxon>Cryptocephalinae</taxon>
        <taxon>Stylosomus</taxon>
    </lineage>
</organism>
<keyword evidence="9 18" id="KW-0999">Mitochondrion inner membrane</keyword>
<evidence type="ECO:0000256" key="5">
    <source>
        <dbReference type="ARBA" id="ARBA00021008"/>
    </source>
</evidence>
<comment type="function">
    <text evidence="18">Core subunit of the mitochondrial membrane respiratory chain NADH dehydrogenase (Complex I) which catalyzes electron transfer from NADH through the respiratory chain, using ubiquinone as an electron acceptor. Essential for the catalytic activity and assembly of complex I.</text>
</comment>
<evidence type="ECO:0000256" key="9">
    <source>
        <dbReference type="ARBA" id="ARBA00022792"/>
    </source>
</evidence>
<sequence>MITGLMITISSNSWMSMWIGLEVNLLSIIPLLSTNKLYNSAEATIKYFITQVMASSIFLMSIILMINSNEQLFFQQSNLLMITQSALFIKMGAAPFHAWFPEVMEGLSWSNCMIMLTLQKIAPMIILLNIIKPSLLIFLVIMTSLIVGGLFGINQVSIRKIMAYSSINHIGWMIAAMLSMKSLWSLYFIIYSTISANIIFILNVANLKTIGQISLIFKTNKINSLFFSMNFFSLGGLPPYFGFLPKWFTIQQLNLNNYLFLSIFMLVITLVTLYFYLRMSFSSLMMASEAPFTKTENKINPLIFILNVWSLLGLASCCFFMNPF</sequence>
<feature type="transmembrane region" description="Helical" evidence="18">
    <location>
        <begin position="225"/>
        <end position="243"/>
    </location>
</feature>
<evidence type="ECO:0000256" key="11">
    <source>
        <dbReference type="ARBA" id="ARBA00022982"/>
    </source>
</evidence>
<dbReference type="GO" id="GO:0005743">
    <property type="term" value="C:mitochondrial inner membrane"/>
    <property type="evidence" value="ECO:0007669"/>
    <property type="project" value="UniProtKB-SubCell"/>
</dbReference>
<evidence type="ECO:0000256" key="1">
    <source>
        <dbReference type="ARBA" id="ARBA00003257"/>
    </source>
</evidence>
<dbReference type="PANTHER" id="PTHR46552">
    <property type="entry name" value="NADH-UBIQUINONE OXIDOREDUCTASE CHAIN 2"/>
    <property type="match status" value="1"/>
</dbReference>
<keyword evidence="6" id="KW-0813">Transport</keyword>
<evidence type="ECO:0000256" key="3">
    <source>
        <dbReference type="ARBA" id="ARBA00007012"/>
    </source>
</evidence>
<feature type="transmembrane region" description="Helical" evidence="18">
    <location>
        <begin position="186"/>
        <end position="205"/>
    </location>
</feature>
<name>A0A3G1GRE6_9CUCU</name>
<evidence type="ECO:0000256" key="8">
    <source>
        <dbReference type="ARBA" id="ARBA00022692"/>
    </source>
</evidence>
<evidence type="ECO:0000313" key="20">
    <source>
        <dbReference type="EMBL" id="APX40356.1"/>
    </source>
</evidence>
<evidence type="ECO:0000256" key="13">
    <source>
        <dbReference type="ARBA" id="ARBA00023027"/>
    </source>
</evidence>
<keyword evidence="13 18" id="KW-0520">NAD</keyword>
<evidence type="ECO:0000256" key="10">
    <source>
        <dbReference type="ARBA" id="ARBA00022967"/>
    </source>
</evidence>
<reference evidence="20" key="1">
    <citation type="journal article" date="2015" name="Methods Ecol Evol 6">
        <title>Validating the power of mitochondrial metagenomics for community ecology and phylogenetics of complex assemblages.</title>
        <authorList>
            <person name="Gomez-Rodriguez C."/>
            <person name="Crampton-Platt A."/>
            <person name="Timmermans M.J.T.N."/>
            <person name="Baselga A."/>
            <person name="Vogler A.P."/>
        </authorList>
    </citation>
    <scope>NUCLEOTIDE SEQUENCE</scope>
</reference>
<dbReference type="PANTHER" id="PTHR46552:SF1">
    <property type="entry name" value="NADH-UBIQUINONE OXIDOREDUCTASE CHAIN 2"/>
    <property type="match status" value="1"/>
</dbReference>
<gene>
    <name evidence="20" type="primary">nad2</name>
</gene>
<evidence type="ECO:0000256" key="12">
    <source>
        <dbReference type="ARBA" id="ARBA00022989"/>
    </source>
</evidence>
<feature type="transmembrane region" description="Helical" evidence="18">
    <location>
        <begin position="302"/>
        <end position="322"/>
    </location>
</feature>
<feature type="transmembrane region" description="Helical" evidence="18">
    <location>
        <begin position="136"/>
        <end position="154"/>
    </location>
</feature>
<keyword evidence="8 18" id="KW-0812">Transmembrane</keyword>
<keyword evidence="14 18" id="KW-0830">Ubiquinone</keyword>
<feature type="transmembrane region" description="Helical" evidence="18">
    <location>
        <begin position="79"/>
        <end position="100"/>
    </location>
</feature>
<comment type="catalytic activity">
    <reaction evidence="17 18">
        <text>a ubiquinone + NADH + 5 H(+)(in) = a ubiquinol + NAD(+) + 4 H(+)(out)</text>
        <dbReference type="Rhea" id="RHEA:29091"/>
        <dbReference type="Rhea" id="RHEA-COMP:9565"/>
        <dbReference type="Rhea" id="RHEA-COMP:9566"/>
        <dbReference type="ChEBI" id="CHEBI:15378"/>
        <dbReference type="ChEBI" id="CHEBI:16389"/>
        <dbReference type="ChEBI" id="CHEBI:17976"/>
        <dbReference type="ChEBI" id="CHEBI:57540"/>
        <dbReference type="ChEBI" id="CHEBI:57945"/>
        <dbReference type="EC" id="7.1.1.2"/>
    </reaction>
</comment>
<evidence type="ECO:0000256" key="6">
    <source>
        <dbReference type="ARBA" id="ARBA00022448"/>
    </source>
</evidence>
<dbReference type="InterPro" id="IPR001750">
    <property type="entry name" value="ND/Mrp_TM"/>
</dbReference>
<keyword evidence="16 18" id="KW-0472">Membrane</keyword>
<comment type="subcellular location">
    <subcellularLocation>
        <location evidence="2 18">Mitochondrion inner membrane</location>
        <topology evidence="2 18">Multi-pass membrane protein</topology>
    </subcellularLocation>
</comment>
<keyword evidence="7 18" id="KW-0679">Respiratory chain</keyword>
<dbReference type="AlphaFoldDB" id="A0A3G1GRE6"/>
<evidence type="ECO:0000256" key="14">
    <source>
        <dbReference type="ARBA" id="ARBA00023075"/>
    </source>
</evidence>
<evidence type="ECO:0000259" key="19">
    <source>
        <dbReference type="Pfam" id="PF00361"/>
    </source>
</evidence>
<dbReference type="GO" id="GO:0006120">
    <property type="term" value="P:mitochondrial electron transport, NADH to ubiquinone"/>
    <property type="evidence" value="ECO:0007669"/>
    <property type="project" value="InterPro"/>
</dbReference>
<evidence type="ECO:0000256" key="4">
    <source>
        <dbReference type="ARBA" id="ARBA00012944"/>
    </source>
</evidence>
<dbReference type="EC" id="7.1.1.2" evidence="4 18"/>
<evidence type="ECO:0000256" key="16">
    <source>
        <dbReference type="ARBA" id="ARBA00023136"/>
    </source>
</evidence>
<dbReference type="InterPro" id="IPR003917">
    <property type="entry name" value="NADH_UbQ_OxRdtase_chain2"/>
</dbReference>
<dbReference type="GO" id="GO:0008137">
    <property type="term" value="F:NADH dehydrogenase (ubiquinone) activity"/>
    <property type="evidence" value="ECO:0007669"/>
    <property type="project" value="UniProtKB-EC"/>
</dbReference>
<evidence type="ECO:0000256" key="7">
    <source>
        <dbReference type="ARBA" id="ARBA00022660"/>
    </source>
</evidence>
<keyword evidence="11 18" id="KW-0249">Electron transport</keyword>
<feature type="transmembrane region" description="Helical" evidence="18">
    <location>
        <begin position="255"/>
        <end position="277"/>
    </location>
</feature>
<keyword evidence="10 18" id="KW-1278">Translocase</keyword>
<proteinExistence type="inferred from homology"/>
<keyword evidence="15 18" id="KW-0496">Mitochondrion</keyword>
<feature type="transmembrane region" description="Helical" evidence="18">
    <location>
        <begin position="15"/>
        <end position="33"/>
    </location>
</feature>
<dbReference type="Pfam" id="PF00361">
    <property type="entry name" value="Proton_antipo_M"/>
    <property type="match status" value="1"/>
</dbReference>
<comment type="function">
    <text evidence="1">Core subunit of the mitochondrial membrane respiratory chain NADH dehydrogenase (Complex I) that is believed to belong to the minimal assembly required for catalysis. Complex I functions in the transfer of electrons from NADH to the respiratory chain. The immediate electron acceptor for the enzyme is believed to be ubiquinone.</text>
</comment>
<dbReference type="PRINTS" id="PR01436">
    <property type="entry name" value="NADHDHGNASE2"/>
</dbReference>
<evidence type="ECO:0000256" key="2">
    <source>
        <dbReference type="ARBA" id="ARBA00004448"/>
    </source>
</evidence>
<dbReference type="EMBL" id="KX943463">
    <property type="protein sequence ID" value="APX40356.1"/>
    <property type="molecule type" value="Genomic_DNA"/>
</dbReference>
<accession>A0A3G1GRE6</accession>
<evidence type="ECO:0000256" key="15">
    <source>
        <dbReference type="ARBA" id="ARBA00023128"/>
    </source>
</evidence>
<evidence type="ECO:0000256" key="17">
    <source>
        <dbReference type="ARBA" id="ARBA00049551"/>
    </source>
</evidence>
<evidence type="ECO:0000256" key="18">
    <source>
        <dbReference type="RuleBase" id="RU003403"/>
    </source>
</evidence>
<protein>
    <recommendedName>
        <fullName evidence="5 18">NADH-ubiquinone oxidoreductase chain 2</fullName>
        <ecNumber evidence="4 18">7.1.1.2</ecNumber>
    </recommendedName>
</protein>
<comment type="similarity">
    <text evidence="3 18">Belongs to the complex I subunit 2 family.</text>
</comment>
<dbReference type="InterPro" id="IPR050175">
    <property type="entry name" value="Complex_I_Subunit_2"/>
</dbReference>